<evidence type="ECO:0000313" key="1">
    <source>
        <dbReference type="EMBL" id="PAC72775.1"/>
    </source>
</evidence>
<proteinExistence type="predicted"/>
<name>A0A267WJI9_BIFPS</name>
<evidence type="ECO:0000313" key="4">
    <source>
        <dbReference type="Proteomes" id="UP000331308"/>
    </source>
</evidence>
<dbReference type="AlphaFoldDB" id="A0A267WJI9"/>
<dbReference type="EMBL" id="CABHOD010000008">
    <property type="protein sequence ID" value="VUX65033.1"/>
    <property type="molecule type" value="Genomic_DNA"/>
</dbReference>
<evidence type="ECO:0000313" key="2">
    <source>
        <dbReference type="EMBL" id="VUX65033.1"/>
    </source>
</evidence>
<comment type="caution">
    <text evidence="1">The sequence shown here is derived from an EMBL/GenBank/DDBJ whole genome shotgun (WGS) entry which is preliminary data.</text>
</comment>
<reference evidence="2 4" key="2">
    <citation type="submission" date="2019-07" db="EMBL/GenBank/DDBJ databases">
        <authorList>
            <person name="Chang H.-W."/>
            <person name="Raman A."/>
            <person name="Venkatesh S."/>
            <person name="Gehrig J."/>
        </authorList>
    </citation>
    <scope>NUCLEOTIDE SEQUENCE [LARGE SCALE GENOMIC DNA]</scope>
    <source>
        <strain evidence="2">Bifidobacterium_pseudocatenulatum_LFYP_29</strain>
    </source>
</reference>
<gene>
    <name evidence="2" type="ORF">BPLFYP29_01715</name>
    <name evidence="1" type="ORF">BPS1E_1659</name>
</gene>
<organism evidence="1 3">
    <name type="scientific">Bifidobacterium pseudocatenulatum</name>
    <dbReference type="NCBI Taxonomy" id="28026"/>
    <lineage>
        <taxon>Bacteria</taxon>
        <taxon>Bacillati</taxon>
        <taxon>Actinomycetota</taxon>
        <taxon>Actinomycetes</taxon>
        <taxon>Bifidobacteriales</taxon>
        <taxon>Bifidobacteriaceae</taxon>
        <taxon>Bifidobacterium</taxon>
    </lineage>
</organism>
<reference evidence="1 3" key="1">
    <citation type="journal article" date="2017" name="ISME J.">
        <title>Unveiling bifidobacterial biogeography across the mammalian branch of the tree of life.</title>
        <authorList>
            <person name="Milani C."/>
            <person name="Mangifesta M."/>
            <person name="Mancabelli L."/>
            <person name="Lugli G.A."/>
            <person name="James K."/>
            <person name="Duranti S."/>
            <person name="Turroni F."/>
            <person name="Ferrario C."/>
            <person name="Ossiprandi M.C."/>
            <person name="van Sinderen D."/>
            <person name="Ventura M."/>
        </authorList>
    </citation>
    <scope>NUCLEOTIDE SEQUENCE [LARGE SCALE GENOMIC DNA]</scope>
    <source>
        <strain evidence="1 3">1E</strain>
    </source>
</reference>
<dbReference type="Proteomes" id="UP000216789">
    <property type="component" value="Unassembled WGS sequence"/>
</dbReference>
<dbReference type="EMBL" id="MNLB01000011">
    <property type="protein sequence ID" value="PAC72775.1"/>
    <property type="molecule type" value="Genomic_DNA"/>
</dbReference>
<accession>A0A267WJI9</accession>
<dbReference type="Proteomes" id="UP000331308">
    <property type="component" value="Unassembled WGS sequence"/>
</dbReference>
<evidence type="ECO:0000313" key="3">
    <source>
        <dbReference type="Proteomes" id="UP000216789"/>
    </source>
</evidence>
<protein>
    <submittedName>
        <fullName evidence="1">Uncharacterized protein</fullName>
    </submittedName>
</protein>
<sequence length="75" mass="8881">MFFQGVRLQWQLVSDEALNLNQPVKDMGPNELKAYARLGKQQHDEANRELERRWRSYDDMLPNDQFVSIIDKTEG</sequence>